<dbReference type="Proteomes" id="UP000244677">
    <property type="component" value="Chromosome"/>
</dbReference>
<dbReference type="InterPro" id="IPR036520">
    <property type="entry name" value="UPF0759_sf"/>
</dbReference>
<dbReference type="OrthoDB" id="9780310at2"/>
<dbReference type="Gene3D" id="3.20.20.410">
    <property type="entry name" value="Protein of unknown function UPF0759"/>
    <property type="match status" value="1"/>
</dbReference>
<dbReference type="EMBL" id="CP020919">
    <property type="protein sequence ID" value="AWG26945.1"/>
    <property type="molecule type" value="Genomic_DNA"/>
</dbReference>
<accession>A0A2S1LT52</accession>
<dbReference type="PANTHER" id="PTHR30348:SF4">
    <property type="entry name" value="DUF72 DOMAIN-CONTAINING PROTEIN"/>
    <property type="match status" value="1"/>
</dbReference>
<evidence type="ECO:0000313" key="2">
    <source>
        <dbReference type="Proteomes" id="UP000244677"/>
    </source>
</evidence>
<dbReference type="KEGG" id="fki:FK004_17755"/>
<evidence type="ECO:0000313" key="1">
    <source>
        <dbReference type="EMBL" id="AWG26945.1"/>
    </source>
</evidence>
<sequence>MDTKTLHIGCSSYNTASWLGIFYPEAIMKKQWFEYYSSHFKTYELNATFYRFPTLKSLQNWYDKTPEGFLFAVKAPKQITHFNKFVEVQQLVSDFYSVCKEGLQEKLGPVLFQLPPSFSYTPERLELIISTLNPDFTNVVEFRNESWWLPEVYEALNKATITFCSVNYPKLPTTLIGTTDIGYIRLHGSPKLFYSAYTPSELQELFQQILNMQQWKTVYVYFNNTASTAGIENAVAFQKIEEDHKITPK</sequence>
<keyword evidence="2" id="KW-1185">Reference proteome</keyword>
<dbReference type="AlphaFoldDB" id="A0A2S1LT52"/>
<dbReference type="SUPFAM" id="SSF117396">
    <property type="entry name" value="TM1631-like"/>
    <property type="match status" value="1"/>
</dbReference>
<name>A0A2S1LT52_9FLAO</name>
<gene>
    <name evidence="1" type="ORF">FK004_17755</name>
</gene>
<dbReference type="RefSeq" id="WP_108738442.1">
    <property type="nucleotide sequence ID" value="NZ_CP020919.1"/>
</dbReference>
<dbReference type="PANTHER" id="PTHR30348">
    <property type="entry name" value="UNCHARACTERIZED PROTEIN YECE"/>
    <property type="match status" value="1"/>
</dbReference>
<proteinExistence type="predicted"/>
<organism evidence="1 2">
    <name type="scientific">Flavobacterium kingsejongi</name>
    <dbReference type="NCBI Taxonomy" id="1678728"/>
    <lineage>
        <taxon>Bacteria</taxon>
        <taxon>Pseudomonadati</taxon>
        <taxon>Bacteroidota</taxon>
        <taxon>Flavobacteriia</taxon>
        <taxon>Flavobacteriales</taxon>
        <taxon>Flavobacteriaceae</taxon>
        <taxon>Flavobacterium</taxon>
    </lineage>
</organism>
<reference evidence="1 2" key="1">
    <citation type="submission" date="2017-04" db="EMBL/GenBank/DDBJ databases">
        <title>Complete genome sequence of Flavobacterium kingsejong AJ004.</title>
        <authorList>
            <person name="Lee P.C."/>
        </authorList>
    </citation>
    <scope>NUCLEOTIDE SEQUENCE [LARGE SCALE GENOMIC DNA]</scope>
    <source>
        <strain evidence="1 2">AJ004</strain>
    </source>
</reference>
<dbReference type="InterPro" id="IPR002763">
    <property type="entry name" value="DUF72"/>
</dbReference>
<protein>
    <recommendedName>
        <fullName evidence="3">Histidine kinase</fullName>
    </recommendedName>
</protein>
<dbReference type="Pfam" id="PF01904">
    <property type="entry name" value="DUF72"/>
    <property type="match status" value="1"/>
</dbReference>
<evidence type="ECO:0008006" key="3">
    <source>
        <dbReference type="Google" id="ProtNLM"/>
    </source>
</evidence>